<feature type="domain" description="Aminotransferase class I/classII large" evidence="6">
    <location>
        <begin position="109"/>
        <end position="186"/>
    </location>
</feature>
<dbReference type="EMBL" id="QXGF01003267">
    <property type="protein sequence ID" value="KAE8921970.1"/>
    <property type="molecule type" value="Genomic_DNA"/>
</dbReference>
<organism evidence="9 19">
    <name type="scientific">Phytophthora fragariae</name>
    <dbReference type="NCBI Taxonomy" id="53985"/>
    <lineage>
        <taxon>Eukaryota</taxon>
        <taxon>Sar</taxon>
        <taxon>Stramenopiles</taxon>
        <taxon>Oomycota</taxon>
        <taxon>Peronosporomycetes</taxon>
        <taxon>Peronosporales</taxon>
        <taxon>Peronosporaceae</taxon>
        <taxon>Phytophthora</taxon>
    </lineage>
</organism>
<evidence type="ECO:0000313" key="17">
    <source>
        <dbReference type="Proteomes" id="UP000440367"/>
    </source>
</evidence>
<dbReference type="Proteomes" id="UP000440367">
    <property type="component" value="Unassembled WGS sequence"/>
</dbReference>
<dbReference type="GO" id="GO:0030170">
    <property type="term" value="F:pyridoxal phosphate binding"/>
    <property type="evidence" value="ECO:0007669"/>
    <property type="project" value="InterPro"/>
</dbReference>
<dbReference type="InterPro" id="IPR015422">
    <property type="entry name" value="PyrdxlP-dep_Trfase_small"/>
</dbReference>
<comment type="caution">
    <text evidence="9">The sequence shown here is derived from an EMBL/GenBank/DDBJ whole genome shotgun (WGS) entry which is preliminary data.</text>
</comment>
<dbReference type="Proteomes" id="UP000433483">
    <property type="component" value="Unassembled WGS sequence"/>
</dbReference>
<keyword evidence="5" id="KW-0663">Pyridoxal phosphate</keyword>
<dbReference type="Proteomes" id="UP000441208">
    <property type="component" value="Unassembled WGS sequence"/>
</dbReference>
<evidence type="ECO:0000313" key="20">
    <source>
        <dbReference type="Proteomes" id="UP000460718"/>
    </source>
</evidence>
<protein>
    <recommendedName>
        <fullName evidence="6">Aminotransferase class I/classII large domain-containing protein</fullName>
    </recommendedName>
</protein>
<dbReference type="EMBL" id="QXFW01004417">
    <property type="protein sequence ID" value="KAE8965807.1"/>
    <property type="molecule type" value="Genomic_DNA"/>
</dbReference>
<evidence type="ECO:0000313" key="15">
    <source>
        <dbReference type="Proteomes" id="UP000433483"/>
    </source>
</evidence>
<evidence type="ECO:0000256" key="2">
    <source>
        <dbReference type="ARBA" id="ARBA00007441"/>
    </source>
</evidence>
<evidence type="ECO:0000256" key="1">
    <source>
        <dbReference type="ARBA" id="ARBA00001933"/>
    </source>
</evidence>
<comment type="cofactor">
    <cofactor evidence="1">
        <name>pyridoxal 5'-phosphate</name>
        <dbReference type="ChEBI" id="CHEBI:597326"/>
    </cofactor>
</comment>
<dbReference type="Gene3D" id="3.40.640.10">
    <property type="entry name" value="Type I PLP-dependent aspartate aminotransferase-like (Major domain)"/>
    <property type="match status" value="1"/>
</dbReference>
<evidence type="ECO:0000313" key="13">
    <source>
        <dbReference type="EMBL" id="KAE9270883.1"/>
    </source>
</evidence>
<proteinExistence type="inferred from homology"/>
<evidence type="ECO:0000313" key="11">
    <source>
        <dbReference type="EMBL" id="KAE9170120.1"/>
    </source>
</evidence>
<dbReference type="Gene3D" id="3.90.1150.10">
    <property type="entry name" value="Aspartate Aminotransferase, domain 1"/>
    <property type="match status" value="1"/>
</dbReference>
<dbReference type="InterPro" id="IPR004839">
    <property type="entry name" value="Aminotransferase_I/II_large"/>
</dbReference>
<evidence type="ECO:0000313" key="9">
    <source>
        <dbReference type="EMBL" id="KAE9064748.1"/>
    </source>
</evidence>
<comment type="similarity">
    <text evidence="2">Belongs to the class-I pyridoxal-phosphate-dependent aminotransferase family.</text>
</comment>
<keyword evidence="4" id="KW-0808">Transferase</keyword>
<dbReference type="PANTHER" id="PTHR46383:SF1">
    <property type="entry name" value="ASPARTATE AMINOTRANSFERASE"/>
    <property type="match status" value="1"/>
</dbReference>
<dbReference type="EMBL" id="QXFZ01004320">
    <property type="protein sequence ID" value="KAE9064748.1"/>
    <property type="molecule type" value="Genomic_DNA"/>
</dbReference>
<dbReference type="GO" id="GO:0006520">
    <property type="term" value="P:amino acid metabolic process"/>
    <property type="evidence" value="ECO:0007669"/>
    <property type="project" value="InterPro"/>
</dbReference>
<dbReference type="EMBL" id="QXGE01004368">
    <property type="protein sequence ID" value="KAE9270883.1"/>
    <property type="molecule type" value="Genomic_DNA"/>
</dbReference>
<dbReference type="AlphaFoldDB" id="A0A6A3PPR4"/>
<dbReference type="GO" id="GO:0008483">
    <property type="term" value="F:transaminase activity"/>
    <property type="evidence" value="ECO:0007669"/>
    <property type="project" value="UniProtKB-KW"/>
</dbReference>
<keyword evidence="3" id="KW-0032">Aminotransferase</keyword>
<dbReference type="InterPro" id="IPR015424">
    <property type="entry name" value="PyrdxlP-dep_Trfase"/>
</dbReference>
<evidence type="ECO:0000313" key="18">
    <source>
        <dbReference type="Proteomes" id="UP000440732"/>
    </source>
</evidence>
<dbReference type="Proteomes" id="UP000429523">
    <property type="component" value="Unassembled WGS sequence"/>
</dbReference>
<dbReference type="SUPFAM" id="SSF53383">
    <property type="entry name" value="PLP-dependent transferases"/>
    <property type="match status" value="1"/>
</dbReference>
<name>A0A6A3PPR4_9STRA</name>
<evidence type="ECO:0000313" key="10">
    <source>
        <dbReference type="EMBL" id="KAE9072513.1"/>
    </source>
</evidence>
<dbReference type="OrthoDB" id="2414662at2759"/>
<evidence type="ECO:0000256" key="5">
    <source>
        <dbReference type="ARBA" id="ARBA00022898"/>
    </source>
</evidence>
<dbReference type="PANTHER" id="PTHR46383">
    <property type="entry name" value="ASPARTATE AMINOTRANSFERASE"/>
    <property type="match status" value="1"/>
</dbReference>
<accession>A0A6A3PPR4</accession>
<dbReference type="EMBL" id="QXGB01003561">
    <property type="protein sequence ID" value="KAE9170120.1"/>
    <property type="molecule type" value="Genomic_DNA"/>
</dbReference>
<evidence type="ECO:0000313" key="14">
    <source>
        <dbReference type="Proteomes" id="UP000429523"/>
    </source>
</evidence>
<evidence type="ECO:0000313" key="16">
    <source>
        <dbReference type="Proteomes" id="UP000437068"/>
    </source>
</evidence>
<dbReference type="InterPro" id="IPR015421">
    <property type="entry name" value="PyrdxlP-dep_Trfase_major"/>
</dbReference>
<evidence type="ECO:0000313" key="8">
    <source>
        <dbReference type="EMBL" id="KAE8965807.1"/>
    </source>
</evidence>
<dbReference type="Proteomes" id="UP000437068">
    <property type="component" value="Unassembled WGS sequence"/>
</dbReference>
<evidence type="ECO:0000256" key="3">
    <source>
        <dbReference type="ARBA" id="ARBA00022576"/>
    </source>
</evidence>
<dbReference type="InterPro" id="IPR050596">
    <property type="entry name" value="AspAT/PAT-like"/>
</dbReference>
<dbReference type="Proteomes" id="UP000460718">
    <property type="component" value="Unassembled WGS sequence"/>
</dbReference>
<reference evidence="14 15" key="1">
    <citation type="submission" date="2018-08" db="EMBL/GenBank/DDBJ databases">
        <title>Genomic investigation of the strawberry pathogen Phytophthora fragariae indicates pathogenicity is determined by transcriptional variation in three key races.</title>
        <authorList>
            <person name="Adams T.M."/>
            <person name="Armitage A.D."/>
            <person name="Sobczyk M.K."/>
            <person name="Bates H.J."/>
            <person name="Dunwell J.M."/>
            <person name="Nellist C.F."/>
            <person name="Harrison R.J."/>
        </authorList>
    </citation>
    <scope>NUCLEOTIDE SEQUENCE [LARGE SCALE GENOMIC DNA]</scope>
    <source>
        <strain evidence="13 16">A4</strain>
        <strain evidence="12 17">BC-1</strain>
        <strain evidence="11 15">NOV-27</strain>
        <strain evidence="10 18">NOV-5</strain>
        <strain evidence="9 19">NOV-71</strain>
        <strain evidence="7 14">NOV-9</strain>
        <strain evidence="8 20">SCRP245</strain>
    </source>
</reference>
<dbReference type="Pfam" id="PF00155">
    <property type="entry name" value="Aminotran_1_2"/>
    <property type="match status" value="1"/>
</dbReference>
<keyword evidence="15" id="KW-1185">Reference proteome</keyword>
<evidence type="ECO:0000313" key="7">
    <source>
        <dbReference type="EMBL" id="KAE8921970.1"/>
    </source>
</evidence>
<evidence type="ECO:0000256" key="4">
    <source>
        <dbReference type="ARBA" id="ARBA00022679"/>
    </source>
</evidence>
<dbReference type="EMBL" id="QXGA01004552">
    <property type="protein sequence ID" value="KAE9072513.1"/>
    <property type="molecule type" value="Genomic_DNA"/>
</dbReference>
<evidence type="ECO:0000259" key="6">
    <source>
        <dbReference type="Pfam" id="PF00155"/>
    </source>
</evidence>
<evidence type="ECO:0000313" key="19">
    <source>
        <dbReference type="Proteomes" id="UP000441208"/>
    </source>
</evidence>
<evidence type="ECO:0000313" key="12">
    <source>
        <dbReference type="EMBL" id="KAE9177995.1"/>
    </source>
</evidence>
<dbReference type="EMBL" id="QXGD01003394">
    <property type="protein sequence ID" value="KAE9177995.1"/>
    <property type="molecule type" value="Genomic_DNA"/>
</dbReference>
<dbReference type="Proteomes" id="UP000440732">
    <property type="component" value="Unassembled WGS sequence"/>
</dbReference>
<sequence>MAQKFEGVSTAESTRKTGRLKTGTNIIMTDKYPLNPMFQKVAVAKKVLTHGQTKQMDAEGKQVGSLCVGEPDYNPHQHMQAAGAKATSEGNIKPSASSTTRPSSCVYAEPIPLHMTLEENYLINPHDCEKTLMTQPDVKAITLCNPSNPTGTLHRSEHLERIAAVPRKPQFRHIVVVLNEIYEQLLY</sequence>
<gene>
    <name evidence="13" type="ORF">PF001_g28619</name>
    <name evidence="12" type="ORF">PF002_g28186</name>
    <name evidence="11" type="ORF">PF005_g27684</name>
    <name evidence="10" type="ORF">PF006_g28917</name>
    <name evidence="9" type="ORF">PF007_g29083</name>
    <name evidence="7" type="ORF">PF009_g27757</name>
    <name evidence="8" type="ORF">PF011_g28155</name>
</gene>